<dbReference type="Proteomes" id="UP000032250">
    <property type="component" value="Unassembled WGS sequence"/>
</dbReference>
<evidence type="ECO:0000313" key="3">
    <source>
        <dbReference type="Proteomes" id="UP000032250"/>
    </source>
</evidence>
<keyword evidence="1" id="KW-0812">Transmembrane</keyword>
<name>A0A0D0ZRS9_CLOBO</name>
<sequence length="67" mass="7886">MNEEKKKIIISTIIVLVCVFGGLLYLAYNLLTNKSQLDIAWSYWLIFSFILAFMFPVADYIKYKKNK</sequence>
<keyword evidence="2" id="KW-0614">Plasmid</keyword>
<geneLocation type="plasmid" evidence="2">
    <name>p_B2_450</name>
</geneLocation>
<protein>
    <submittedName>
        <fullName evidence="2">Uncharacterized protein</fullName>
    </submittedName>
</protein>
<keyword evidence="1" id="KW-0472">Membrane</keyword>
<reference evidence="2 3" key="1">
    <citation type="submission" date="2014-06" db="EMBL/GenBank/DDBJ databases">
        <title>Genome characterization of distinct group I Clostridium botulinum lineages.</title>
        <authorList>
            <person name="Giordani F."/>
            <person name="Anselmo A."/>
            <person name="Fillo S."/>
            <person name="Palozzi A.M."/>
            <person name="Fortunato A."/>
            <person name="Gentile B."/>
            <person name="Ciammaruconi A."/>
            <person name="Anniballi F."/>
            <person name="De Medici D."/>
            <person name="Lista F."/>
        </authorList>
    </citation>
    <scope>NUCLEOTIDE SEQUENCE [LARGE SCALE GENOMIC DNA]</scope>
    <source>
        <strain evidence="2 3">B2 450</strain>
        <plasmid evidence="2">p_B2_450</plasmid>
    </source>
</reference>
<dbReference type="AlphaFoldDB" id="A0A0D0ZRS9"/>
<dbReference type="RefSeq" id="WP_043032667.1">
    <property type="nucleotide sequence ID" value="NZ_JXSU01000010.1"/>
</dbReference>
<evidence type="ECO:0000256" key="1">
    <source>
        <dbReference type="SAM" id="Phobius"/>
    </source>
</evidence>
<dbReference type="HOGENOM" id="CLU_2804783_0_0_9"/>
<comment type="caution">
    <text evidence="2">The sequence shown here is derived from an EMBL/GenBank/DDBJ whole genome shotgun (WGS) entry which is preliminary data.</text>
</comment>
<keyword evidence="1" id="KW-1133">Transmembrane helix</keyword>
<gene>
    <name evidence="2" type="ORF">N495_19385</name>
</gene>
<dbReference type="PATRIC" id="fig|1379739.3.peg.49"/>
<accession>A0A0D0ZRS9</accession>
<proteinExistence type="predicted"/>
<organism evidence="2 3">
    <name type="scientific">Clostridium botulinum B2 450</name>
    <dbReference type="NCBI Taxonomy" id="1379739"/>
    <lineage>
        <taxon>Bacteria</taxon>
        <taxon>Bacillati</taxon>
        <taxon>Bacillota</taxon>
        <taxon>Clostridia</taxon>
        <taxon>Eubacteriales</taxon>
        <taxon>Clostridiaceae</taxon>
        <taxon>Clostridium</taxon>
    </lineage>
</organism>
<dbReference type="EMBL" id="JXSU01000010">
    <property type="protein sequence ID" value="KIS21573.1"/>
    <property type="molecule type" value="Genomic_DNA"/>
</dbReference>
<feature type="transmembrane region" description="Helical" evidence="1">
    <location>
        <begin position="40"/>
        <end position="61"/>
    </location>
</feature>
<evidence type="ECO:0000313" key="2">
    <source>
        <dbReference type="EMBL" id="KIS21573.1"/>
    </source>
</evidence>
<feature type="transmembrane region" description="Helical" evidence="1">
    <location>
        <begin position="7"/>
        <end position="28"/>
    </location>
</feature>